<evidence type="ECO:0000259" key="6">
    <source>
        <dbReference type="PROSITE" id="PS50011"/>
    </source>
</evidence>
<evidence type="ECO:0000313" key="7">
    <source>
        <dbReference type="EMBL" id="MBB0232904.1"/>
    </source>
</evidence>
<dbReference type="EMBL" id="VKHS01001280">
    <property type="protein sequence ID" value="MBB0232904.1"/>
    <property type="molecule type" value="Genomic_DNA"/>
</dbReference>
<dbReference type="Pfam" id="PF00069">
    <property type="entry name" value="Pkinase"/>
    <property type="match status" value="1"/>
</dbReference>
<dbReference type="PANTHER" id="PTHR43289">
    <property type="entry name" value="MITOGEN-ACTIVATED PROTEIN KINASE KINASE KINASE 20-RELATED"/>
    <property type="match status" value="1"/>
</dbReference>
<dbReference type="AlphaFoldDB" id="A0A7W3T8I8"/>
<evidence type="ECO:0000313" key="8">
    <source>
        <dbReference type="Proteomes" id="UP000530234"/>
    </source>
</evidence>
<organism evidence="7 8">
    <name type="scientific">Streptomyces calidiresistens</name>
    <dbReference type="NCBI Taxonomy" id="1485586"/>
    <lineage>
        <taxon>Bacteria</taxon>
        <taxon>Bacillati</taxon>
        <taxon>Actinomycetota</taxon>
        <taxon>Actinomycetes</taxon>
        <taxon>Kitasatosporales</taxon>
        <taxon>Streptomycetaceae</taxon>
        <taxon>Streptomyces</taxon>
    </lineage>
</organism>
<dbReference type="PANTHER" id="PTHR43289:SF34">
    <property type="entry name" value="SERINE_THREONINE-PROTEIN KINASE YBDM-RELATED"/>
    <property type="match status" value="1"/>
</dbReference>
<dbReference type="GO" id="GO:0004674">
    <property type="term" value="F:protein serine/threonine kinase activity"/>
    <property type="evidence" value="ECO:0007669"/>
    <property type="project" value="TreeGrafter"/>
</dbReference>
<dbReference type="PROSITE" id="PS00108">
    <property type="entry name" value="PROTEIN_KINASE_ST"/>
    <property type="match status" value="1"/>
</dbReference>
<dbReference type="CDD" id="cd14014">
    <property type="entry name" value="STKc_PknB_like"/>
    <property type="match status" value="1"/>
</dbReference>
<dbReference type="InterPro" id="IPR008271">
    <property type="entry name" value="Ser/Thr_kinase_AS"/>
</dbReference>
<feature type="compositionally biased region" description="Pro residues" evidence="5">
    <location>
        <begin position="283"/>
        <end position="302"/>
    </location>
</feature>
<dbReference type="SUPFAM" id="SSF56112">
    <property type="entry name" value="Protein kinase-like (PK-like)"/>
    <property type="match status" value="1"/>
</dbReference>
<evidence type="ECO:0000256" key="4">
    <source>
        <dbReference type="ARBA" id="ARBA00022840"/>
    </source>
</evidence>
<protein>
    <submittedName>
        <fullName evidence="7">Protein kinase</fullName>
    </submittedName>
</protein>
<feature type="domain" description="Protein kinase" evidence="6">
    <location>
        <begin position="1"/>
        <end position="254"/>
    </location>
</feature>
<accession>A0A7W3T8I8</accession>
<keyword evidence="1" id="KW-0808">Transferase</keyword>
<evidence type="ECO:0000256" key="2">
    <source>
        <dbReference type="ARBA" id="ARBA00022741"/>
    </source>
</evidence>
<comment type="caution">
    <text evidence="7">The sequence shown here is derived from an EMBL/GenBank/DDBJ whole genome shotgun (WGS) entry which is preliminary data.</text>
</comment>
<dbReference type="InterPro" id="IPR011009">
    <property type="entry name" value="Kinase-like_dom_sf"/>
</dbReference>
<dbReference type="Gene3D" id="1.10.510.10">
    <property type="entry name" value="Transferase(Phosphotransferase) domain 1"/>
    <property type="match status" value="1"/>
</dbReference>
<gene>
    <name evidence="7" type="ORF">FOE67_26285</name>
</gene>
<dbReference type="InterPro" id="IPR000719">
    <property type="entry name" value="Prot_kinase_dom"/>
</dbReference>
<dbReference type="GO" id="GO:0005524">
    <property type="term" value="F:ATP binding"/>
    <property type="evidence" value="ECO:0007669"/>
    <property type="project" value="UniProtKB-KW"/>
</dbReference>
<evidence type="ECO:0000256" key="3">
    <source>
        <dbReference type="ARBA" id="ARBA00022777"/>
    </source>
</evidence>
<keyword evidence="4" id="KW-0067">ATP-binding</keyword>
<dbReference type="Gene3D" id="3.30.200.20">
    <property type="entry name" value="Phosphorylase Kinase, domain 1"/>
    <property type="match status" value="1"/>
</dbReference>
<sequence length="302" mass="31488">MGGVYLSHTPAGRPVAVKVVRPEFADDPEFRRRFEAEVRAARRVQGVFTAPVVDSRTDGAVPWLATAYVPGVPLNEGIRLSGPLPLPSLLLLIAGVAEALHSIHTAGVVHRDLKPGNVLLAADGPRVIDFGIARAADATPLTGSEVRIGTPAYMAPEQVMGRDAGPAADVFALGLLAHHAATAGHPFGEGTGHGMMYRIVQEAPDLTALPDPLRETIAACLAKDPGRRPSPDRIVEACRRLSPDGSLRVADAWLPAPLMAEIARRQRLTPGEPGEAGGAGDPARPPAGPPTPPVAPPPMPVA</sequence>
<proteinExistence type="predicted"/>
<dbReference type="PROSITE" id="PS50011">
    <property type="entry name" value="PROTEIN_KINASE_DOM"/>
    <property type="match status" value="1"/>
</dbReference>
<dbReference type="SMART" id="SM00220">
    <property type="entry name" value="S_TKc"/>
    <property type="match status" value="1"/>
</dbReference>
<name>A0A7W3T8I8_9ACTN</name>
<evidence type="ECO:0000256" key="5">
    <source>
        <dbReference type="SAM" id="MobiDB-lite"/>
    </source>
</evidence>
<dbReference type="Proteomes" id="UP000530234">
    <property type="component" value="Unassembled WGS sequence"/>
</dbReference>
<reference evidence="8" key="1">
    <citation type="submission" date="2019-10" db="EMBL/GenBank/DDBJ databases">
        <title>Streptomyces sp. nov., a novel actinobacterium isolated from alkaline environment.</title>
        <authorList>
            <person name="Golinska P."/>
        </authorList>
    </citation>
    <scope>NUCLEOTIDE SEQUENCE [LARGE SCALE GENOMIC DNA]</scope>
    <source>
        <strain evidence="8">DSM 42108</strain>
    </source>
</reference>
<feature type="non-terminal residue" evidence="7">
    <location>
        <position position="302"/>
    </location>
</feature>
<evidence type="ECO:0000256" key="1">
    <source>
        <dbReference type="ARBA" id="ARBA00022679"/>
    </source>
</evidence>
<feature type="region of interest" description="Disordered" evidence="5">
    <location>
        <begin position="265"/>
        <end position="302"/>
    </location>
</feature>
<keyword evidence="8" id="KW-1185">Reference proteome</keyword>
<keyword evidence="3 7" id="KW-0418">Kinase</keyword>
<keyword evidence="2" id="KW-0547">Nucleotide-binding</keyword>